<dbReference type="AlphaFoldDB" id="A0A392S2M1"/>
<dbReference type="InterPro" id="IPR045874">
    <property type="entry name" value="LRK10/LRL21-25-like"/>
</dbReference>
<keyword evidence="9" id="KW-0808">Transferase</keyword>
<keyword evidence="7" id="KW-0325">Glycoprotein</keyword>
<dbReference type="PANTHER" id="PTHR27009">
    <property type="entry name" value="RUST RESISTANCE KINASE LR10-RELATED"/>
    <property type="match status" value="1"/>
</dbReference>
<protein>
    <submittedName>
        <fullName evidence="9">Receptor-like kinase</fullName>
    </submittedName>
</protein>
<keyword evidence="3" id="KW-0812">Transmembrane</keyword>
<evidence type="ECO:0000313" key="10">
    <source>
        <dbReference type="Proteomes" id="UP000265520"/>
    </source>
</evidence>
<evidence type="ECO:0000256" key="5">
    <source>
        <dbReference type="ARBA" id="ARBA00022989"/>
    </source>
</evidence>
<keyword evidence="9" id="KW-0675">Receptor</keyword>
<proteinExistence type="predicted"/>
<keyword evidence="2" id="KW-0723">Serine/threonine-protein kinase</keyword>
<dbReference type="Proteomes" id="UP000265520">
    <property type="component" value="Unassembled WGS sequence"/>
</dbReference>
<reference evidence="9 10" key="1">
    <citation type="journal article" date="2018" name="Front. Plant Sci.">
        <title>Red Clover (Trifolium pratense) and Zigzag Clover (T. medium) - A Picture of Genomic Similarities and Differences.</title>
        <authorList>
            <person name="Dluhosova J."/>
            <person name="Istvanek J."/>
            <person name="Nedelnik J."/>
            <person name="Repkova J."/>
        </authorList>
    </citation>
    <scope>NUCLEOTIDE SEQUENCE [LARGE SCALE GENOMIC DNA]</scope>
    <source>
        <strain evidence="10">cv. 10/8</strain>
        <tissue evidence="9">Leaf</tissue>
    </source>
</reference>
<keyword evidence="9" id="KW-0418">Kinase</keyword>
<dbReference type="InterPro" id="IPR001245">
    <property type="entry name" value="Ser-Thr/Tyr_kinase_cat_dom"/>
</dbReference>
<feature type="domain" description="Protein kinase" evidence="8">
    <location>
        <begin position="1"/>
        <end position="72"/>
    </location>
</feature>
<dbReference type="PROSITE" id="PS50011">
    <property type="entry name" value="PROTEIN_KINASE_DOM"/>
    <property type="match status" value="1"/>
</dbReference>
<evidence type="ECO:0000256" key="7">
    <source>
        <dbReference type="ARBA" id="ARBA00023180"/>
    </source>
</evidence>
<dbReference type="GO" id="GO:0016020">
    <property type="term" value="C:membrane"/>
    <property type="evidence" value="ECO:0007669"/>
    <property type="project" value="UniProtKB-SubCell"/>
</dbReference>
<keyword evidence="4" id="KW-0732">Signal</keyword>
<dbReference type="GO" id="GO:0004674">
    <property type="term" value="F:protein serine/threonine kinase activity"/>
    <property type="evidence" value="ECO:0007669"/>
    <property type="project" value="UniProtKB-KW"/>
</dbReference>
<name>A0A392S2M1_9FABA</name>
<evidence type="ECO:0000256" key="1">
    <source>
        <dbReference type="ARBA" id="ARBA00004479"/>
    </source>
</evidence>
<evidence type="ECO:0000256" key="6">
    <source>
        <dbReference type="ARBA" id="ARBA00023136"/>
    </source>
</evidence>
<evidence type="ECO:0000256" key="4">
    <source>
        <dbReference type="ARBA" id="ARBA00022729"/>
    </source>
</evidence>
<dbReference type="InterPro" id="IPR000719">
    <property type="entry name" value="Prot_kinase_dom"/>
</dbReference>
<comment type="subcellular location">
    <subcellularLocation>
        <location evidence="1">Membrane</location>
        <topology evidence="1">Single-pass type I membrane protein</topology>
    </subcellularLocation>
</comment>
<comment type="caution">
    <text evidence="9">The sequence shown here is derived from an EMBL/GenBank/DDBJ whole genome shotgun (WGS) entry which is preliminary data.</text>
</comment>
<sequence length="72" mass="8115">MEAMCQIHHVNVARLVGFCADGNRQALVYEFLPKGSLQKFISSADNKDAFLGWERLQHISLGIAKGIEYLHQ</sequence>
<keyword evidence="10" id="KW-1185">Reference proteome</keyword>
<organism evidence="9 10">
    <name type="scientific">Trifolium medium</name>
    <dbReference type="NCBI Taxonomy" id="97028"/>
    <lineage>
        <taxon>Eukaryota</taxon>
        <taxon>Viridiplantae</taxon>
        <taxon>Streptophyta</taxon>
        <taxon>Embryophyta</taxon>
        <taxon>Tracheophyta</taxon>
        <taxon>Spermatophyta</taxon>
        <taxon>Magnoliopsida</taxon>
        <taxon>eudicotyledons</taxon>
        <taxon>Gunneridae</taxon>
        <taxon>Pentapetalae</taxon>
        <taxon>rosids</taxon>
        <taxon>fabids</taxon>
        <taxon>Fabales</taxon>
        <taxon>Fabaceae</taxon>
        <taxon>Papilionoideae</taxon>
        <taxon>50 kb inversion clade</taxon>
        <taxon>NPAAA clade</taxon>
        <taxon>Hologalegina</taxon>
        <taxon>IRL clade</taxon>
        <taxon>Trifolieae</taxon>
        <taxon>Trifolium</taxon>
    </lineage>
</organism>
<evidence type="ECO:0000313" key="9">
    <source>
        <dbReference type="EMBL" id="MCI42135.1"/>
    </source>
</evidence>
<accession>A0A392S2M1</accession>
<evidence type="ECO:0000259" key="8">
    <source>
        <dbReference type="PROSITE" id="PS50011"/>
    </source>
</evidence>
<dbReference type="InterPro" id="IPR011009">
    <property type="entry name" value="Kinase-like_dom_sf"/>
</dbReference>
<dbReference type="SUPFAM" id="SSF56112">
    <property type="entry name" value="Protein kinase-like (PK-like)"/>
    <property type="match status" value="1"/>
</dbReference>
<evidence type="ECO:0000256" key="3">
    <source>
        <dbReference type="ARBA" id="ARBA00022692"/>
    </source>
</evidence>
<dbReference type="Pfam" id="PF07714">
    <property type="entry name" value="PK_Tyr_Ser-Thr"/>
    <property type="match status" value="1"/>
</dbReference>
<feature type="non-terminal residue" evidence="9">
    <location>
        <position position="72"/>
    </location>
</feature>
<dbReference type="GO" id="GO:0005524">
    <property type="term" value="F:ATP binding"/>
    <property type="evidence" value="ECO:0007669"/>
    <property type="project" value="InterPro"/>
</dbReference>
<dbReference type="Gene3D" id="1.10.510.10">
    <property type="entry name" value="Transferase(Phosphotransferase) domain 1"/>
    <property type="match status" value="1"/>
</dbReference>
<keyword evidence="5" id="KW-1133">Transmembrane helix</keyword>
<dbReference type="EMBL" id="LXQA010300745">
    <property type="protein sequence ID" value="MCI42135.1"/>
    <property type="molecule type" value="Genomic_DNA"/>
</dbReference>
<keyword evidence="6" id="KW-0472">Membrane</keyword>
<evidence type="ECO:0000256" key="2">
    <source>
        <dbReference type="ARBA" id="ARBA00022527"/>
    </source>
</evidence>